<keyword evidence="3" id="KW-0862">Zinc</keyword>
<evidence type="ECO:0000256" key="2">
    <source>
        <dbReference type="ARBA" id="ARBA00022771"/>
    </source>
</evidence>
<gene>
    <name evidence="6" type="ORF">THASP1DRAFT_25204</name>
</gene>
<dbReference type="Gene3D" id="1.10.472.30">
    <property type="entry name" value="Transcription elongation factor S-II, central domain"/>
    <property type="match status" value="1"/>
</dbReference>
<dbReference type="PANTHER" id="PTHR11477:SF0">
    <property type="entry name" value="IP08861P-RELATED"/>
    <property type="match status" value="1"/>
</dbReference>
<dbReference type="PROSITE" id="PS51321">
    <property type="entry name" value="TFIIS_CENTRAL"/>
    <property type="match status" value="1"/>
</dbReference>
<dbReference type="GO" id="GO:0008270">
    <property type="term" value="F:zinc ion binding"/>
    <property type="evidence" value="ECO:0007669"/>
    <property type="project" value="UniProtKB-KW"/>
</dbReference>
<proteinExistence type="predicted"/>
<dbReference type="SMART" id="SM00510">
    <property type="entry name" value="TFS2M"/>
    <property type="match status" value="1"/>
</dbReference>
<evidence type="ECO:0000256" key="3">
    <source>
        <dbReference type="ARBA" id="ARBA00022833"/>
    </source>
</evidence>
<keyword evidence="4" id="KW-0539">Nucleus</keyword>
<evidence type="ECO:0000256" key="1">
    <source>
        <dbReference type="ARBA" id="ARBA00022723"/>
    </source>
</evidence>
<dbReference type="GO" id="GO:0006351">
    <property type="term" value="P:DNA-templated transcription"/>
    <property type="evidence" value="ECO:0007669"/>
    <property type="project" value="InterPro"/>
</dbReference>
<dbReference type="Pfam" id="PF07500">
    <property type="entry name" value="TFIIS_M"/>
    <property type="match status" value="1"/>
</dbReference>
<evidence type="ECO:0000313" key="7">
    <source>
        <dbReference type="Proteomes" id="UP000271241"/>
    </source>
</evidence>
<name>A0A4P9XKX6_9FUNG</name>
<dbReference type="InterPro" id="IPR003618">
    <property type="entry name" value="TFIIS_cen_dom"/>
</dbReference>
<feature type="domain" description="TFIIS central" evidence="5">
    <location>
        <begin position="11"/>
        <end position="100"/>
    </location>
</feature>
<protein>
    <submittedName>
        <fullName evidence="6">Transcription factor S-II, central domain-containing protein</fullName>
    </submittedName>
</protein>
<evidence type="ECO:0000259" key="5">
    <source>
        <dbReference type="PROSITE" id="PS51321"/>
    </source>
</evidence>
<dbReference type="OrthoDB" id="44867at2759"/>
<accession>A0A4P9XKX6</accession>
<sequence>MPQSNSADDTIRHRCTHMLANALRGDDERHASAQDEHLMQIASEAEAALYARYRDKASTEYKTAVRSRLWNLRNSENPMLRERLLNGLLSPQQFANMTDESSVVFVARVHAALLASIRWCP</sequence>
<keyword evidence="7" id="KW-1185">Reference proteome</keyword>
<organism evidence="6 7">
    <name type="scientific">Thamnocephalis sphaerospora</name>
    <dbReference type="NCBI Taxonomy" id="78915"/>
    <lineage>
        <taxon>Eukaryota</taxon>
        <taxon>Fungi</taxon>
        <taxon>Fungi incertae sedis</taxon>
        <taxon>Zoopagomycota</taxon>
        <taxon>Zoopagomycotina</taxon>
        <taxon>Zoopagomycetes</taxon>
        <taxon>Zoopagales</taxon>
        <taxon>Sigmoideomycetaceae</taxon>
        <taxon>Thamnocephalis</taxon>
    </lineage>
</organism>
<dbReference type="AlphaFoldDB" id="A0A4P9XKX6"/>
<evidence type="ECO:0000313" key="6">
    <source>
        <dbReference type="EMBL" id="RKP06484.1"/>
    </source>
</evidence>
<dbReference type="InterPro" id="IPR036575">
    <property type="entry name" value="TFIIS_cen_dom_sf"/>
</dbReference>
<dbReference type="EMBL" id="KZ992874">
    <property type="protein sequence ID" value="RKP06484.1"/>
    <property type="molecule type" value="Genomic_DNA"/>
</dbReference>
<dbReference type="STRING" id="78915.A0A4P9XKX6"/>
<dbReference type="GO" id="GO:0005634">
    <property type="term" value="C:nucleus"/>
    <property type="evidence" value="ECO:0007669"/>
    <property type="project" value="TreeGrafter"/>
</dbReference>
<evidence type="ECO:0000256" key="4">
    <source>
        <dbReference type="ARBA" id="ARBA00023242"/>
    </source>
</evidence>
<dbReference type="PANTHER" id="PTHR11477">
    <property type="entry name" value="TRANSCRIPTION FACTOR S-II ZINC FINGER DOMAIN-CONTAINING PROTEIN"/>
    <property type="match status" value="1"/>
</dbReference>
<reference evidence="7" key="1">
    <citation type="journal article" date="2018" name="Nat. Microbiol.">
        <title>Leveraging single-cell genomics to expand the fungal tree of life.</title>
        <authorList>
            <person name="Ahrendt S.R."/>
            <person name="Quandt C.A."/>
            <person name="Ciobanu D."/>
            <person name="Clum A."/>
            <person name="Salamov A."/>
            <person name="Andreopoulos B."/>
            <person name="Cheng J.F."/>
            <person name="Woyke T."/>
            <person name="Pelin A."/>
            <person name="Henrissat B."/>
            <person name="Reynolds N.K."/>
            <person name="Benny G.L."/>
            <person name="Smith M.E."/>
            <person name="James T.Y."/>
            <person name="Grigoriev I.V."/>
        </authorList>
    </citation>
    <scope>NUCLEOTIDE SEQUENCE [LARGE SCALE GENOMIC DNA]</scope>
    <source>
        <strain evidence="7">RSA 1356</strain>
    </source>
</reference>
<keyword evidence="1" id="KW-0479">Metal-binding</keyword>
<dbReference type="SUPFAM" id="SSF46942">
    <property type="entry name" value="Elongation factor TFIIS domain 2"/>
    <property type="match status" value="1"/>
</dbReference>
<dbReference type="Proteomes" id="UP000271241">
    <property type="component" value="Unassembled WGS sequence"/>
</dbReference>
<keyword evidence="2" id="KW-0863">Zinc-finger</keyword>